<keyword evidence="2" id="KW-1185">Reference proteome</keyword>
<dbReference type="EMBL" id="VOFY01000005">
    <property type="protein sequence ID" value="KAA8592251.1"/>
    <property type="molecule type" value="Genomic_DNA"/>
</dbReference>
<comment type="caution">
    <text evidence="1">The sequence shown here is derived from an EMBL/GenBank/DDBJ whole genome shotgun (WGS) entry which is preliminary data.</text>
</comment>
<reference evidence="1 2" key="1">
    <citation type="submission" date="2019-08" db="EMBL/GenBank/DDBJ databases">
        <title>A chromosome-level genome assembly, high-density linkage maps, and genome scans reveal the genomic architecture of hybrid incompatibilities underlying speciation via character displacement in darters (Percidae: Etheostominae).</title>
        <authorList>
            <person name="Moran R.L."/>
            <person name="Catchen J.M."/>
            <person name="Fuller R.C."/>
        </authorList>
    </citation>
    <scope>NUCLEOTIDE SEQUENCE [LARGE SCALE GENOMIC DNA]</scope>
    <source>
        <strain evidence="1">EspeVRDwgs_2016</strain>
        <tissue evidence="1">Muscle</tissue>
    </source>
</reference>
<organism evidence="1 2">
    <name type="scientific">Etheostoma spectabile</name>
    <name type="common">orangethroat darter</name>
    <dbReference type="NCBI Taxonomy" id="54343"/>
    <lineage>
        <taxon>Eukaryota</taxon>
        <taxon>Metazoa</taxon>
        <taxon>Chordata</taxon>
        <taxon>Craniata</taxon>
        <taxon>Vertebrata</taxon>
        <taxon>Euteleostomi</taxon>
        <taxon>Actinopterygii</taxon>
        <taxon>Neopterygii</taxon>
        <taxon>Teleostei</taxon>
        <taxon>Neoteleostei</taxon>
        <taxon>Acanthomorphata</taxon>
        <taxon>Eupercaria</taxon>
        <taxon>Perciformes</taxon>
        <taxon>Percoidei</taxon>
        <taxon>Percidae</taxon>
        <taxon>Etheostomatinae</taxon>
        <taxon>Etheostoma</taxon>
    </lineage>
</organism>
<sequence>MEDTISSCQRVPSHQHIHVWSVITGVVEGIPQRDIQALQVSYILSPGHWIVEEVMSLTVWTQWRLSCFPSPPQSPLLTFLSTQDHQKPGKT</sequence>
<proteinExistence type="predicted"/>
<dbReference type="AlphaFoldDB" id="A0A5J5DG53"/>
<dbReference type="Proteomes" id="UP000327493">
    <property type="component" value="Chromosome 5"/>
</dbReference>
<evidence type="ECO:0000313" key="1">
    <source>
        <dbReference type="EMBL" id="KAA8592251.1"/>
    </source>
</evidence>
<protein>
    <submittedName>
        <fullName evidence="1">Uncharacterized protein</fullName>
    </submittedName>
</protein>
<evidence type="ECO:0000313" key="2">
    <source>
        <dbReference type="Proteomes" id="UP000327493"/>
    </source>
</evidence>
<name>A0A5J5DG53_9PERO</name>
<accession>A0A5J5DG53</accession>
<gene>
    <name evidence="1" type="ORF">FQN60_017706</name>
</gene>
<feature type="non-terminal residue" evidence="1">
    <location>
        <position position="91"/>
    </location>
</feature>